<feature type="transmembrane region" description="Helical" evidence="5">
    <location>
        <begin position="105"/>
        <end position="126"/>
    </location>
</feature>
<evidence type="ECO:0000256" key="6">
    <source>
        <dbReference type="SAM" id="SignalP"/>
    </source>
</evidence>
<keyword evidence="3" id="KW-0630">Potassium</keyword>
<dbReference type="GO" id="GO:0051453">
    <property type="term" value="P:regulation of intracellular pH"/>
    <property type="evidence" value="ECO:0007669"/>
    <property type="project" value="TreeGrafter"/>
</dbReference>
<keyword evidence="5" id="KW-0812">Transmembrane</keyword>
<evidence type="ECO:0000313" key="8">
    <source>
        <dbReference type="Proteomes" id="UP000594263"/>
    </source>
</evidence>
<sequence>MIVMSGAMAFFGLIGLLYALIPESKLQDQDVWLLDYNELAFFLGFLPPVVYHAGAWGLKDHIVANYKSILVRSLVSKFISFATVSLGAALFLPKLGIDSLTTTDYLAIGAIFVPNNLIFAIPVVVAPKGDNYDQSGPMLADGVISVALSITLLKTIKGLDLSSHTILPRIILFALSKIGLVFVASSLLGIFIGWLASFHGLLAKNMNITPELVEDSNGNLVMGHEGATFILILLSVPTFLLAEFLSLSGTLSVFFYAITTTHYLWPTVTEESIIWKSDLHLTSGSIKIFLASWIGFAATRMIQWSYVASEPKTFTGVVVLLLTACLLGRVVSEYHLTRWGIGKSEPFEQTGNALFFNRWRLGNIVLESQVSIWVSSIMPSVVTYPLAYNQFGSSEDSHRCLIFNCILVLYLFILLVFSVVAYSKWASSVCSALSIVGHFNLHSTTTKEEQGHEYVQIPAGMEQIV</sequence>
<name>A0A7N0U808_KALFE</name>
<evidence type="ECO:0000256" key="3">
    <source>
        <dbReference type="ARBA" id="ARBA00022958"/>
    </source>
</evidence>
<feature type="chain" id="PRO_5029713233" evidence="6">
    <location>
        <begin position="20"/>
        <end position="465"/>
    </location>
</feature>
<protein>
    <submittedName>
        <fullName evidence="7">Uncharacterized protein</fullName>
    </submittedName>
</protein>
<dbReference type="PANTHER" id="PTHR10110:SF197">
    <property type="entry name" value="SODIUM_HYDROGEN EXCHANGER"/>
    <property type="match status" value="1"/>
</dbReference>
<evidence type="ECO:0000256" key="1">
    <source>
        <dbReference type="ARBA" id="ARBA00022448"/>
    </source>
</evidence>
<dbReference type="Gramene" id="Kaladp0055s0218.1.v1.1">
    <property type="protein sequence ID" value="Kaladp0055s0218.1.v1.1"/>
    <property type="gene ID" value="Kaladp0055s0218.v1.1"/>
</dbReference>
<keyword evidence="4" id="KW-0406">Ion transport</keyword>
<evidence type="ECO:0000313" key="7">
    <source>
        <dbReference type="EnsemblPlants" id="Kaladp0055s0218.1.v1.1"/>
    </source>
</evidence>
<dbReference type="GO" id="GO:0015386">
    <property type="term" value="F:potassium:proton antiporter activity"/>
    <property type="evidence" value="ECO:0007669"/>
    <property type="project" value="TreeGrafter"/>
</dbReference>
<dbReference type="GO" id="GO:0005886">
    <property type="term" value="C:plasma membrane"/>
    <property type="evidence" value="ECO:0007669"/>
    <property type="project" value="TreeGrafter"/>
</dbReference>
<keyword evidence="6" id="KW-0732">Signal</keyword>
<feature type="transmembrane region" description="Helical" evidence="5">
    <location>
        <begin position="229"/>
        <end position="259"/>
    </location>
</feature>
<accession>A0A7N0U808</accession>
<keyword evidence="1" id="KW-0813">Transport</keyword>
<dbReference type="AlphaFoldDB" id="A0A7N0U808"/>
<dbReference type="InterPro" id="IPR018422">
    <property type="entry name" value="Cation/H_exchanger_CPA1"/>
</dbReference>
<dbReference type="GO" id="GO:0015385">
    <property type="term" value="F:sodium:proton antiporter activity"/>
    <property type="evidence" value="ECO:0007669"/>
    <property type="project" value="InterPro"/>
</dbReference>
<feature type="signal peptide" evidence="6">
    <location>
        <begin position="1"/>
        <end position="19"/>
    </location>
</feature>
<evidence type="ECO:0000256" key="5">
    <source>
        <dbReference type="SAM" id="Phobius"/>
    </source>
</evidence>
<keyword evidence="8" id="KW-1185">Reference proteome</keyword>
<dbReference type="GO" id="GO:0098719">
    <property type="term" value="P:sodium ion import across plasma membrane"/>
    <property type="evidence" value="ECO:0007669"/>
    <property type="project" value="TreeGrafter"/>
</dbReference>
<feature type="transmembrane region" description="Helical" evidence="5">
    <location>
        <begin position="70"/>
        <end position="93"/>
    </location>
</feature>
<feature type="transmembrane region" description="Helical" evidence="5">
    <location>
        <begin position="36"/>
        <end position="58"/>
    </location>
</feature>
<organism evidence="7 8">
    <name type="scientific">Kalanchoe fedtschenkoi</name>
    <name type="common">Lavender scallops</name>
    <name type="synonym">South American air plant</name>
    <dbReference type="NCBI Taxonomy" id="63787"/>
    <lineage>
        <taxon>Eukaryota</taxon>
        <taxon>Viridiplantae</taxon>
        <taxon>Streptophyta</taxon>
        <taxon>Embryophyta</taxon>
        <taxon>Tracheophyta</taxon>
        <taxon>Spermatophyta</taxon>
        <taxon>Magnoliopsida</taxon>
        <taxon>eudicotyledons</taxon>
        <taxon>Gunneridae</taxon>
        <taxon>Pentapetalae</taxon>
        <taxon>Saxifragales</taxon>
        <taxon>Crassulaceae</taxon>
        <taxon>Kalanchoe</taxon>
    </lineage>
</organism>
<feature type="transmembrane region" description="Helical" evidence="5">
    <location>
        <begin position="314"/>
        <end position="331"/>
    </location>
</feature>
<dbReference type="Proteomes" id="UP000594263">
    <property type="component" value="Unplaced"/>
</dbReference>
<keyword evidence="5" id="KW-1133">Transmembrane helix</keyword>
<keyword evidence="2" id="KW-0633">Potassium transport</keyword>
<dbReference type="PANTHER" id="PTHR10110">
    <property type="entry name" value="SODIUM/HYDROGEN EXCHANGER"/>
    <property type="match status" value="1"/>
</dbReference>
<evidence type="ECO:0000256" key="2">
    <source>
        <dbReference type="ARBA" id="ARBA00022538"/>
    </source>
</evidence>
<keyword evidence="5" id="KW-0472">Membrane</keyword>
<reference evidence="7" key="1">
    <citation type="submission" date="2021-01" db="UniProtKB">
        <authorList>
            <consortium name="EnsemblPlants"/>
        </authorList>
    </citation>
    <scope>IDENTIFICATION</scope>
</reference>
<dbReference type="EnsemblPlants" id="Kaladp0055s0218.1.v1.1">
    <property type="protein sequence ID" value="Kaladp0055s0218.1.v1.1"/>
    <property type="gene ID" value="Kaladp0055s0218.v1.1"/>
</dbReference>
<evidence type="ECO:0000256" key="4">
    <source>
        <dbReference type="ARBA" id="ARBA00023065"/>
    </source>
</evidence>
<proteinExistence type="predicted"/>
<feature type="transmembrane region" description="Helical" evidence="5">
    <location>
        <begin position="170"/>
        <end position="196"/>
    </location>
</feature>
<feature type="transmembrane region" description="Helical" evidence="5">
    <location>
        <begin position="400"/>
        <end position="422"/>
    </location>
</feature>